<dbReference type="OrthoDB" id="21615at2759"/>
<dbReference type="PIRSF" id="PIRSF000103">
    <property type="entry name" value="HIBADH"/>
    <property type="match status" value="1"/>
</dbReference>
<dbReference type="Pfam" id="PF14833">
    <property type="entry name" value="NAD_binding_11"/>
    <property type="match status" value="1"/>
</dbReference>
<dbReference type="Gene3D" id="1.10.1040.10">
    <property type="entry name" value="N-(1-d-carboxylethyl)-l-norvaline Dehydrogenase, domain 2"/>
    <property type="match status" value="1"/>
</dbReference>
<dbReference type="Pfam" id="PF03446">
    <property type="entry name" value="NAD_binding_2"/>
    <property type="match status" value="1"/>
</dbReference>
<evidence type="ECO:0000259" key="9">
    <source>
        <dbReference type="Pfam" id="PF03446"/>
    </source>
</evidence>
<name>A0A0D2DPR0_9EURO</name>
<keyword evidence="6" id="KW-0520">NAD</keyword>
<dbReference type="HOGENOM" id="CLU_035117_6_1_1"/>
<keyword evidence="5" id="KW-0560">Oxidoreductase</keyword>
<dbReference type="PROSITE" id="PS00895">
    <property type="entry name" value="3_HYDROXYISOBUT_DH"/>
    <property type="match status" value="1"/>
</dbReference>
<evidence type="ECO:0000313" key="11">
    <source>
        <dbReference type="EMBL" id="KIW37824.1"/>
    </source>
</evidence>
<dbReference type="EMBL" id="KN847342">
    <property type="protein sequence ID" value="KIW37824.1"/>
    <property type="molecule type" value="Genomic_DNA"/>
</dbReference>
<protein>
    <recommendedName>
        <fullName evidence="3">3-hydroxyisobutyrate dehydrogenase</fullName>
        <ecNumber evidence="3">1.1.1.31</ecNumber>
    </recommendedName>
</protein>
<evidence type="ECO:0000256" key="7">
    <source>
        <dbReference type="ARBA" id="ARBA00049197"/>
    </source>
</evidence>
<dbReference type="InterPro" id="IPR036291">
    <property type="entry name" value="NAD(P)-bd_dom_sf"/>
</dbReference>
<proteinExistence type="inferred from homology"/>
<reference evidence="11 12" key="1">
    <citation type="submission" date="2015-01" db="EMBL/GenBank/DDBJ databases">
        <title>The Genome Sequence of Exophiala oligosperma CBS72588.</title>
        <authorList>
            <consortium name="The Broad Institute Genomics Platform"/>
            <person name="Cuomo C."/>
            <person name="de Hoog S."/>
            <person name="Gorbushina A."/>
            <person name="Stielow B."/>
            <person name="Teixiera M."/>
            <person name="Abouelleil A."/>
            <person name="Chapman S.B."/>
            <person name="Priest M."/>
            <person name="Young S.K."/>
            <person name="Wortman J."/>
            <person name="Nusbaum C."/>
            <person name="Birren B."/>
        </authorList>
    </citation>
    <scope>NUCLEOTIDE SEQUENCE [LARGE SCALE GENOMIC DNA]</scope>
    <source>
        <strain evidence="11 12">CBS 72588</strain>
    </source>
</reference>
<evidence type="ECO:0000256" key="3">
    <source>
        <dbReference type="ARBA" id="ARBA00012991"/>
    </source>
</evidence>
<dbReference type="GO" id="GO:0050661">
    <property type="term" value="F:NADP binding"/>
    <property type="evidence" value="ECO:0007669"/>
    <property type="project" value="InterPro"/>
</dbReference>
<comment type="pathway">
    <text evidence="1">Amino-acid degradation; L-valine degradation.</text>
</comment>
<gene>
    <name evidence="11" type="ORF">PV06_09809</name>
</gene>
<dbReference type="GeneID" id="27361883"/>
<evidence type="ECO:0000256" key="6">
    <source>
        <dbReference type="ARBA" id="ARBA00023027"/>
    </source>
</evidence>
<dbReference type="InterPro" id="IPR029154">
    <property type="entry name" value="HIBADH-like_NADP-bd"/>
</dbReference>
<dbReference type="EC" id="1.1.1.31" evidence="3"/>
<dbReference type="InterPro" id="IPR006115">
    <property type="entry name" value="6PGDH_NADP-bd"/>
</dbReference>
<feature type="domain" description="3-hydroxyisobutyrate dehydrogenase-like NAD-binding" evidence="10">
    <location>
        <begin position="191"/>
        <end position="292"/>
    </location>
</feature>
<dbReference type="SUPFAM" id="SSF51735">
    <property type="entry name" value="NAD(P)-binding Rossmann-fold domains"/>
    <property type="match status" value="1"/>
</dbReference>
<dbReference type="AlphaFoldDB" id="A0A0D2DPR0"/>
<feature type="domain" description="6-phosphogluconate dehydrogenase NADP-binding" evidence="9">
    <location>
        <begin position="12"/>
        <end position="185"/>
    </location>
</feature>
<dbReference type="GO" id="GO:0008442">
    <property type="term" value="F:3-hydroxyisobutyrate dehydrogenase activity"/>
    <property type="evidence" value="ECO:0007669"/>
    <property type="project" value="UniProtKB-EC"/>
</dbReference>
<dbReference type="Proteomes" id="UP000053342">
    <property type="component" value="Unassembled WGS sequence"/>
</dbReference>
<evidence type="ECO:0000256" key="8">
    <source>
        <dbReference type="PIRSR" id="PIRSR000103-1"/>
    </source>
</evidence>
<dbReference type="Gene3D" id="3.40.50.720">
    <property type="entry name" value="NAD(P)-binding Rossmann-like Domain"/>
    <property type="match status" value="1"/>
</dbReference>
<dbReference type="VEuPathDB" id="FungiDB:PV06_09809"/>
<dbReference type="STRING" id="215243.A0A0D2DPR0"/>
<dbReference type="GO" id="GO:0051287">
    <property type="term" value="F:NAD binding"/>
    <property type="evidence" value="ECO:0007669"/>
    <property type="project" value="InterPro"/>
</dbReference>
<keyword evidence="12" id="KW-1185">Reference proteome</keyword>
<dbReference type="RefSeq" id="XP_016258040.1">
    <property type="nucleotide sequence ID" value="XM_016411286.1"/>
</dbReference>
<evidence type="ECO:0000313" key="12">
    <source>
        <dbReference type="Proteomes" id="UP000053342"/>
    </source>
</evidence>
<dbReference type="GO" id="GO:0006574">
    <property type="term" value="P:L-valine catabolic process"/>
    <property type="evidence" value="ECO:0007669"/>
    <property type="project" value="TreeGrafter"/>
</dbReference>
<dbReference type="SUPFAM" id="SSF48179">
    <property type="entry name" value="6-phosphogluconate dehydrogenase C-terminal domain-like"/>
    <property type="match status" value="1"/>
</dbReference>
<dbReference type="InterPro" id="IPR002204">
    <property type="entry name" value="3-OH-isobutyrate_DH-rel_CS"/>
</dbReference>
<evidence type="ECO:0000256" key="2">
    <source>
        <dbReference type="ARBA" id="ARBA00006013"/>
    </source>
</evidence>
<sequence length="322" mass="33982">MATAAATSQEAVAFIGLGVMGYNMAVNLRTKMPKEKTLVICDVSEEALSKFQEQTGKFGPVVVAKNGAEAIQKADTILTVLPNDAACESVWLDPANGILAGVKQSNSKNPKIAMECGTMSLEIINKIRDASSSSSSRSGLTFIDAPISGGPLGAKAGTLTVMVGCEESIFPVVKPLLEYMGTSIRRCGEVGSGTAFKTINNYMSITQVLVASEALNIGAKLNLDMKDLIDTINSSSGQSWITSKNNPVPGITPGGAASNGYNGGFRLELGQKDLKLGVRLAEMAGAKPLLSLETLKVLDQVSSDPRYAGKDLRVVYKWLNEQ</sequence>
<dbReference type="PANTHER" id="PTHR22981">
    <property type="entry name" value="3-HYDROXYISOBUTYRATE DEHYDROGENASE-RELATED"/>
    <property type="match status" value="1"/>
</dbReference>
<dbReference type="PANTHER" id="PTHR22981:SF7">
    <property type="entry name" value="3-HYDROXYISOBUTYRATE DEHYDROGENASE, MITOCHONDRIAL"/>
    <property type="match status" value="1"/>
</dbReference>
<comment type="catalytic activity">
    <reaction evidence="7">
        <text>3-hydroxy-2-methylpropanoate + NAD(+) = 2-methyl-3-oxopropanoate + NADH + H(+)</text>
        <dbReference type="Rhea" id="RHEA:17681"/>
        <dbReference type="ChEBI" id="CHEBI:11805"/>
        <dbReference type="ChEBI" id="CHEBI:15378"/>
        <dbReference type="ChEBI" id="CHEBI:57540"/>
        <dbReference type="ChEBI" id="CHEBI:57700"/>
        <dbReference type="ChEBI" id="CHEBI:57945"/>
        <dbReference type="EC" id="1.1.1.31"/>
    </reaction>
</comment>
<evidence type="ECO:0000256" key="4">
    <source>
        <dbReference type="ARBA" id="ARBA00022456"/>
    </source>
</evidence>
<dbReference type="InterPro" id="IPR008927">
    <property type="entry name" value="6-PGluconate_DH-like_C_sf"/>
</dbReference>
<accession>A0A0D2DPR0</accession>
<dbReference type="InterPro" id="IPR015815">
    <property type="entry name" value="HIBADH-related"/>
</dbReference>
<dbReference type="GO" id="GO:0005739">
    <property type="term" value="C:mitochondrion"/>
    <property type="evidence" value="ECO:0007669"/>
    <property type="project" value="TreeGrafter"/>
</dbReference>
<keyword evidence="4" id="KW-0101">Branched-chain amino acid catabolism</keyword>
<dbReference type="InterPro" id="IPR013328">
    <property type="entry name" value="6PGD_dom2"/>
</dbReference>
<organism evidence="11 12">
    <name type="scientific">Exophiala oligosperma</name>
    <dbReference type="NCBI Taxonomy" id="215243"/>
    <lineage>
        <taxon>Eukaryota</taxon>
        <taxon>Fungi</taxon>
        <taxon>Dikarya</taxon>
        <taxon>Ascomycota</taxon>
        <taxon>Pezizomycotina</taxon>
        <taxon>Eurotiomycetes</taxon>
        <taxon>Chaetothyriomycetidae</taxon>
        <taxon>Chaetothyriales</taxon>
        <taxon>Herpotrichiellaceae</taxon>
        <taxon>Exophiala</taxon>
    </lineage>
</organism>
<evidence type="ECO:0000256" key="1">
    <source>
        <dbReference type="ARBA" id="ARBA00005109"/>
    </source>
</evidence>
<evidence type="ECO:0000256" key="5">
    <source>
        <dbReference type="ARBA" id="ARBA00023002"/>
    </source>
</evidence>
<evidence type="ECO:0000259" key="10">
    <source>
        <dbReference type="Pfam" id="PF14833"/>
    </source>
</evidence>
<feature type="active site" evidence="8">
    <location>
        <position position="197"/>
    </location>
</feature>
<comment type="similarity">
    <text evidence="2">Belongs to the HIBADH-related family. 3-hydroxyisobutyrate dehydrogenase subfamily.</text>
</comment>